<evidence type="ECO:0000256" key="1">
    <source>
        <dbReference type="ARBA" id="ARBA00004123"/>
    </source>
</evidence>
<evidence type="ECO:0000313" key="6">
    <source>
        <dbReference type="Proteomes" id="UP000177622"/>
    </source>
</evidence>
<dbReference type="GO" id="GO:0005634">
    <property type="term" value="C:nucleus"/>
    <property type="evidence" value="ECO:0007669"/>
    <property type="project" value="UniProtKB-SubCell"/>
</dbReference>
<evidence type="ECO:0000256" key="4">
    <source>
        <dbReference type="ARBA" id="ARBA00023242"/>
    </source>
</evidence>
<dbReference type="EMBL" id="LXJU01000010">
    <property type="protein sequence ID" value="OGE52297.1"/>
    <property type="molecule type" value="Genomic_DNA"/>
</dbReference>
<organism evidence="5 6">
    <name type="scientific">Penicillium arizonense</name>
    <dbReference type="NCBI Taxonomy" id="1835702"/>
    <lineage>
        <taxon>Eukaryota</taxon>
        <taxon>Fungi</taxon>
        <taxon>Dikarya</taxon>
        <taxon>Ascomycota</taxon>
        <taxon>Pezizomycotina</taxon>
        <taxon>Eurotiomycetes</taxon>
        <taxon>Eurotiomycetidae</taxon>
        <taxon>Eurotiales</taxon>
        <taxon>Aspergillaceae</taxon>
        <taxon>Penicillium</taxon>
    </lineage>
</organism>
<accession>A0A1F5LGQ0</accession>
<keyword evidence="3" id="KW-0804">Transcription</keyword>
<dbReference type="STRING" id="1835702.A0A1F5LGQ0"/>
<dbReference type="Proteomes" id="UP000177622">
    <property type="component" value="Unassembled WGS sequence"/>
</dbReference>
<dbReference type="CDD" id="cd12148">
    <property type="entry name" value="fungal_TF_MHR"/>
    <property type="match status" value="1"/>
</dbReference>
<reference evidence="5 6" key="1">
    <citation type="journal article" date="2016" name="Sci. Rep.">
        <title>Penicillium arizonense, a new, genome sequenced fungal species, reveals a high chemical diversity in secreted metabolites.</title>
        <authorList>
            <person name="Grijseels S."/>
            <person name="Nielsen J.C."/>
            <person name="Randelovic M."/>
            <person name="Nielsen J."/>
            <person name="Nielsen K.F."/>
            <person name="Workman M."/>
            <person name="Frisvad J.C."/>
        </authorList>
    </citation>
    <scope>NUCLEOTIDE SEQUENCE [LARGE SCALE GENOMIC DNA]</scope>
    <source>
        <strain evidence="5 6">CBS 141311</strain>
    </source>
</reference>
<dbReference type="InterPro" id="IPR050613">
    <property type="entry name" value="Sec_Metabolite_Reg"/>
</dbReference>
<keyword evidence="6" id="KW-1185">Reference proteome</keyword>
<proteinExistence type="predicted"/>
<dbReference type="RefSeq" id="XP_022487739.1">
    <property type="nucleotide sequence ID" value="XM_022632274.1"/>
</dbReference>
<keyword evidence="4" id="KW-0539">Nucleus</keyword>
<comment type="subcellular location">
    <subcellularLocation>
        <location evidence="1">Nucleus</location>
    </subcellularLocation>
</comment>
<dbReference type="PANTHER" id="PTHR31001">
    <property type="entry name" value="UNCHARACTERIZED TRANSCRIPTIONAL REGULATORY PROTEIN"/>
    <property type="match status" value="1"/>
</dbReference>
<evidence type="ECO:0000256" key="3">
    <source>
        <dbReference type="ARBA" id="ARBA00023163"/>
    </source>
</evidence>
<protein>
    <submittedName>
        <fullName evidence="5">Uncharacterized protein</fullName>
    </submittedName>
</protein>
<evidence type="ECO:0000256" key="2">
    <source>
        <dbReference type="ARBA" id="ARBA00023015"/>
    </source>
</evidence>
<dbReference type="AlphaFoldDB" id="A0A1F5LGQ0"/>
<dbReference type="OrthoDB" id="4364054at2759"/>
<sequence length="356" mass="40916">MLSLPGDKTPEEARLEREGCIRSLQVFRYNLYQRESKVHDCDAFADLLHYEEELRRNCQAEITLRKVKNNPSFWVTGLPSFEDEMSTLYQENWMRTRAWWYTRDWIIGAVRHILKIQFGTKRVIRGDMKELQAVLRGLELDLNSIINRIPEGKLAGNASGSSGGALFMSKSPVEAWFTETGLPGEGRHGCPGQSHTPVLGSFHKWARIILSLYVDKAFCVAYQPFLKNAHSRVWPVARQTALRHCHAFMEKFLQLVTDPDFRPFQWSWPGNHQPLHATMIMLVDPDERPYSPEASKSRVFIDHVMALCGPDGGVIGGEDGISMFWPLKHGGREAWDMIRRLRQKAWQKAGLNNQMH</sequence>
<name>A0A1F5LGQ0_PENAI</name>
<keyword evidence="2" id="KW-0805">Transcription regulation</keyword>
<dbReference type="GeneID" id="34577008"/>
<comment type="caution">
    <text evidence="5">The sequence shown here is derived from an EMBL/GenBank/DDBJ whole genome shotgun (WGS) entry which is preliminary data.</text>
</comment>
<dbReference type="PANTHER" id="PTHR31001:SF79">
    <property type="entry name" value="ZN(II)2CYS6 TRANSCRIPTION FACTOR (EUROFUNG)"/>
    <property type="match status" value="1"/>
</dbReference>
<gene>
    <name evidence="5" type="ORF">PENARI_c010G06586</name>
</gene>
<evidence type="ECO:0000313" key="5">
    <source>
        <dbReference type="EMBL" id="OGE52297.1"/>
    </source>
</evidence>